<sequence length="644" mass="72925">MDAVRFENSLLSSPFPSPNVAALLKIKIISWSQETGFPVSLCVRVADRTFNLHKFPLISKSGYFARTLGESNEIKLPKDFPGGAETFEMISLFIYGSSSLVDPLNVAALRCAAEFLEMTEDYCSGNLCQRFDIYLNQVVLQSWDDTLIVLQKCQTLLPWAEDLLIVSRCIESLAFMSCMEILDPERRRNQPVVTLEALSSRAWSCQKVKDIVRQDLWIKDLIALPFGFFKRIIGSLRRQGMREKYVSPIVLFYADKWILSNKTRQSSDDTSSKDLTVFRGVISLLPTGEKASKLIPVGFYFSLLSKSLQFGRATNKIQAKLSDQIASILHAAYLDDFLFPASGSDLISSSTELATMENIFSTYVSSNMDSDYIHSLNNSVVAELWDAYLKNIATDPKMSSKRIMDLVETVPMSSRQNHDHLYHVLDTFLQVHKDLTQEEKARVCKDLKCQKLSPEVCIQAVQNDLMPLRLVVQALFVQQLNTHEALKECSDSFRYEPHSKEFSGSLSRSQTLAESPSYANGETGSRGLNLFPQQKDSALQRSELSRKDYESTSSRIQSLEQELTALKTRLEMQIISKARNSRSSRSRNLESGQKRNQMRSCTGSVNFSSQWKHASRLLKLFKRLSLFSRRAHRKANSDLGPQAM</sequence>
<dbReference type="Proteomes" id="UP000077755">
    <property type="component" value="Chromosome 5"/>
</dbReference>
<dbReference type="PROSITE" id="PS51649">
    <property type="entry name" value="NPH3"/>
    <property type="match status" value="1"/>
</dbReference>
<dbReference type="Pfam" id="PF03000">
    <property type="entry name" value="NPH3"/>
    <property type="match status" value="1"/>
</dbReference>
<proteinExistence type="inferred from homology"/>
<evidence type="ECO:0000256" key="5">
    <source>
        <dbReference type="SAM" id="MobiDB-lite"/>
    </source>
</evidence>
<dbReference type="AlphaFoldDB" id="A0A164ZIV0"/>
<dbReference type="InterPro" id="IPR000210">
    <property type="entry name" value="BTB/POZ_dom"/>
</dbReference>
<organism evidence="6 7">
    <name type="scientific">Daucus carota subsp. sativus</name>
    <name type="common">Carrot</name>
    <dbReference type="NCBI Taxonomy" id="79200"/>
    <lineage>
        <taxon>Eukaryota</taxon>
        <taxon>Viridiplantae</taxon>
        <taxon>Streptophyta</taxon>
        <taxon>Embryophyta</taxon>
        <taxon>Tracheophyta</taxon>
        <taxon>Spermatophyta</taxon>
        <taxon>Magnoliopsida</taxon>
        <taxon>eudicotyledons</taxon>
        <taxon>Gunneridae</taxon>
        <taxon>Pentapetalae</taxon>
        <taxon>asterids</taxon>
        <taxon>campanulids</taxon>
        <taxon>Apiales</taxon>
        <taxon>Apiaceae</taxon>
        <taxon>Apioideae</taxon>
        <taxon>Scandiceae</taxon>
        <taxon>Daucinae</taxon>
        <taxon>Daucus</taxon>
        <taxon>Daucus sect. Daucus</taxon>
    </lineage>
</organism>
<feature type="compositionally biased region" description="Polar residues" evidence="5">
    <location>
        <begin position="502"/>
        <end position="523"/>
    </location>
</feature>
<feature type="region of interest" description="Disordered" evidence="5">
    <location>
        <begin position="500"/>
        <end position="532"/>
    </location>
</feature>
<keyword evidence="4" id="KW-0175">Coiled coil</keyword>
<dbReference type="PROSITE" id="PS50097">
    <property type="entry name" value="BTB"/>
    <property type="match status" value="1"/>
</dbReference>
<reference evidence="6" key="2">
    <citation type="submission" date="2022-03" db="EMBL/GenBank/DDBJ databases">
        <title>Draft title - Genomic analysis of global carrot germplasm unveils the trajectory of domestication and the origin of high carotenoid orange carrot.</title>
        <authorList>
            <person name="Iorizzo M."/>
            <person name="Ellison S."/>
            <person name="Senalik D."/>
            <person name="Macko-Podgorni A."/>
            <person name="Grzebelus D."/>
            <person name="Bostan H."/>
            <person name="Rolling W."/>
            <person name="Curaba J."/>
            <person name="Simon P."/>
        </authorList>
    </citation>
    <scope>NUCLEOTIDE SEQUENCE</scope>
    <source>
        <tissue evidence="6">Leaf</tissue>
    </source>
</reference>
<comment type="similarity">
    <text evidence="3">Belongs to the NPH3 family.</text>
</comment>
<evidence type="ECO:0000256" key="2">
    <source>
        <dbReference type="ARBA" id="ARBA00022786"/>
    </source>
</evidence>
<dbReference type="InterPro" id="IPR011333">
    <property type="entry name" value="SKP1/BTB/POZ_sf"/>
</dbReference>
<name>A0A164ZIV0_DAUCS</name>
<dbReference type="PANTHER" id="PTHR32370">
    <property type="entry name" value="OS12G0117600 PROTEIN"/>
    <property type="match status" value="1"/>
</dbReference>
<evidence type="ECO:0000313" key="6">
    <source>
        <dbReference type="EMBL" id="WOH02623.1"/>
    </source>
</evidence>
<dbReference type="InterPro" id="IPR043454">
    <property type="entry name" value="NPH3/RPT2-like"/>
</dbReference>
<gene>
    <name evidence="6" type="ORF">DCAR_0522012</name>
</gene>
<evidence type="ECO:0000256" key="1">
    <source>
        <dbReference type="ARBA" id="ARBA00004906"/>
    </source>
</evidence>
<dbReference type="EMBL" id="CP093347">
    <property type="protein sequence ID" value="WOH02623.1"/>
    <property type="molecule type" value="Genomic_DNA"/>
</dbReference>
<feature type="region of interest" description="Disordered" evidence="5">
    <location>
        <begin position="576"/>
        <end position="601"/>
    </location>
</feature>
<dbReference type="Gramene" id="KZM80095">
    <property type="protein sequence ID" value="KZM80095"/>
    <property type="gene ID" value="DCAR_000325"/>
</dbReference>
<protein>
    <submittedName>
        <fullName evidence="6">Uncharacterized protein</fullName>
    </submittedName>
</protein>
<evidence type="ECO:0000256" key="3">
    <source>
        <dbReference type="PROSITE-ProRule" id="PRU00982"/>
    </source>
</evidence>
<accession>A0A164ZIV0</accession>
<evidence type="ECO:0000256" key="4">
    <source>
        <dbReference type="SAM" id="Coils"/>
    </source>
</evidence>
<dbReference type="OrthoDB" id="624345at2759"/>
<keyword evidence="2" id="KW-0833">Ubl conjugation pathway</keyword>
<dbReference type="Gene3D" id="3.30.710.10">
    <property type="entry name" value="Potassium Channel Kv1.1, Chain A"/>
    <property type="match status" value="1"/>
</dbReference>
<dbReference type="InterPro" id="IPR027356">
    <property type="entry name" value="NPH3_dom"/>
</dbReference>
<feature type="compositionally biased region" description="Polar residues" evidence="5">
    <location>
        <begin position="589"/>
        <end position="601"/>
    </location>
</feature>
<dbReference type="KEGG" id="dcr:108222282"/>
<evidence type="ECO:0000313" key="7">
    <source>
        <dbReference type="Proteomes" id="UP000077755"/>
    </source>
</evidence>
<feature type="coiled-coil region" evidence="4">
    <location>
        <begin position="549"/>
        <end position="576"/>
    </location>
</feature>
<reference evidence="6" key="1">
    <citation type="journal article" date="2016" name="Nat. Genet.">
        <title>A high-quality carrot genome assembly provides new insights into carotenoid accumulation and asterid genome evolution.</title>
        <authorList>
            <person name="Iorizzo M."/>
            <person name="Ellison S."/>
            <person name="Senalik D."/>
            <person name="Zeng P."/>
            <person name="Satapoomin P."/>
            <person name="Huang J."/>
            <person name="Bowman M."/>
            <person name="Iovene M."/>
            <person name="Sanseverino W."/>
            <person name="Cavagnaro P."/>
            <person name="Yildiz M."/>
            <person name="Macko-Podgorni A."/>
            <person name="Moranska E."/>
            <person name="Grzebelus E."/>
            <person name="Grzebelus D."/>
            <person name="Ashrafi H."/>
            <person name="Zheng Z."/>
            <person name="Cheng S."/>
            <person name="Spooner D."/>
            <person name="Van Deynze A."/>
            <person name="Simon P."/>
        </authorList>
    </citation>
    <scope>NUCLEOTIDE SEQUENCE</scope>
    <source>
        <tissue evidence="6">Leaf</tissue>
    </source>
</reference>
<dbReference type="Gramene" id="KZM95989">
    <property type="protein sequence ID" value="KZM95989"/>
    <property type="gene ID" value="DCAR_019231"/>
</dbReference>
<keyword evidence="7" id="KW-1185">Reference proteome</keyword>
<dbReference type="GO" id="GO:0016567">
    <property type="term" value="P:protein ubiquitination"/>
    <property type="evidence" value="ECO:0007669"/>
    <property type="project" value="UniProtKB-UniPathway"/>
</dbReference>
<dbReference type="SUPFAM" id="SSF54695">
    <property type="entry name" value="POZ domain"/>
    <property type="match status" value="1"/>
</dbReference>
<comment type="pathway">
    <text evidence="1">Protein modification; protein ubiquitination.</text>
</comment>